<dbReference type="SMART" id="SM00248">
    <property type="entry name" value="ANK"/>
    <property type="match status" value="3"/>
</dbReference>
<dbReference type="InterPro" id="IPR036020">
    <property type="entry name" value="WW_dom_sf"/>
</dbReference>
<reference evidence="6 7" key="1">
    <citation type="journal article" date="2014" name="Genome Biol. Evol.">
        <title>The secreted proteins of Achlya hypogyna and Thraustotheca clavata identify the ancestral oomycete secretome and reveal gene acquisitions by horizontal gene transfer.</title>
        <authorList>
            <person name="Misner I."/>
            <person name="Blouin N."/>
            <person name="Leonard G."/>
            <person name="Richards T.A."/>
            <person name="Lane C.E."/>
        </authorList>
    </citation>
    <scope>NUCLEOTIDE SEQUENCE [LARGE SCALE GENOMIC DNA]</scope>
    <source>
        <strain evidence="6 7">ATCC 34112</strain>
    </source>
</reference>
<feature type="repeat" description="ANK" evidence="3">
    <location>
        <begin position="622"/>
        <end position="651"/>
    </location>
</feature>
<dbReference type="Gene3D" id="2.20.70.10">
    <property type="match status" value="1"/>
</dbReference>
<gene>
    <name evidence="6" type="ORF">THRCLA_09861</name>
</gene>
<dbReference type="OrthoDB" id="539213at2759"/>
<dbReference type="PANTHER" id="PTHR24171:SF8">
    <property type="entry name" value="BRCA1-ASSOCIATED RING DOMAIN PROTEIN 1"/>
    <property type="match status" value="1"/>
</dbReference>
<feature type="compositionally biased region" description="Polar residues" evidence="4">
    <location>
        <begin position="1"/>
        <end position="33"/>
    </location>
</feature>
<keyword evidence="7" id="KW-1185">Reference proteome</keyword>
<dbReference type="PROSITE" id="PS50020">
    <property type="entry name" value="WW_DOMAIN_2"/>
    <property type="match status" value="1"/>
</dbReference>
<sequence length="707" mass="78686">RLSSQAGIIQSKTQMSEPQRGTNEQSSEVSAQENEWEEIVDVYGSGETYYANKRTNESRWEIPTENEWIPLVNTQTNTTTYLNQYTMVHQQEPPPTVSNINATPLSPDELASLESTLSPEQFTQIKLLTEKPKSIYKIGPPPASMLHIMTATSSFFASMDADMISPDNQHHYDSHLETKGKFNFDSIDAVAVQEEEKLELRDDEDDENDEILQQSRLLDEARLAATLEPPIFAADQDGEILQTTVEQQINDVPIDQVDSNLTLVAPTMSKQPSDNETQFMNTTLDDGFSAADTSLSAKSIEKSMENTNDSTESEVKPLEESIDNNTQSNNPIQQIEDKAKEDQVNSNVIAANQLEVPEKIAIRPTTPLLASTKLEKSHSQPSMISLINQSNKNDGPIHPKSVGPLSARTAPHRNSSSEAKQQLLQQRKEVRQTQAKVARQQYKAQVLSWQQVHNKASNTYYQDVEAMARHQEAKLLLISKERDEREAKKKVMTTQLQNATYSTYDVMSRQLVGYDLKKHFTQIMGGLYDIELNAARKSKYDHLILSNPALKDYWNGVAKSKKISLSGEQPAEIQQRVLTDRNVFGDTLLHAAASKGFVAKAKHVISLGANVNLADNSICKWTPLHEAAHSGNANMVKLLLNAGADLSKQDASGDIALHIACRGGFSTVVKVLLHADHDLKTLSIANYKGKTPLQVVKKASLRIFLQD</sequence>
<feature type="non-terminal residue" evidence="6">
    <location>
        <position position="1"/>
    </location>
</feature>
<dbReference type="Gene3D" id="1.25.40.20">
    <property type="entry name" value="Ankyrin repeat-containing domain"/>
    <property type="match status" value="2"/>
</dbReference>
<dbReference type="EMBL" id="JNBS01002818">
    <property type="protein sequence ID" value="OQR89202.1"/>
    <property type="molecule type" value="Genomic_DNA"/>
</dbReference>
<evidence type="ECO:0000313" key="7">
    <source>
        <dbReference type="Proteomes" id="UP000243217"/>
    </source>
</evidence>
<dbReference type="GO" id="GO:0085020">
    <property type="term" value="P:protein K6-linked ubiquitination"/>
    <property type="evidence" value="ECO:0007669"/>
    <property type="project" value="TreeGrafter"/>
</dbReference>
<accession>A0A1V9YTX0</accession>
<dbReference type="PANTHER" id="PTHR24171">
    <property type="entry name" value="ANKYRIN REPEAT DOMAIN-CONTAINING PROTEIN 39-RELATED"/>
    <property type="match status" value="1"/>
</dbReference>
<feature type="repeat" description="ANK" evidence="3">
    <location>
        <begin position="652"/>
        <end position="684"/>
    </location>
</feature>
<feature type="region of interest" description="Disordered" evidence="4">
    <location>
        <begin position="301"/>
        <end position="330"/>
    </location>
</feature>
<keyword evidence="2 3" id="KW-0040">ANK repeat</keyword>
<dbReference type="STRING" id="74557.A0A1V9YTX0"/>
<evidence type="ECO:0000256" key="4">
    <source>
        <dbReference type="SAM" id="MobiDB-lite"/>
    </source>
</evidence>
<proteinExistence type="predicted"/>
<evidence type="ECO:0000256" key="2">
    <source>
        <dbReference type="ARBA" id="ARBA00023043"/>
    </source>
</evidence>
<dbReference type="Proteomes" id="UP000243217">
    <property type="component" value="Unassembled WGS sequence"/>
</dbReference>
<feature type="region of interest" description="Disordered" evidence="4">
    <location>
        <begin position="388"/>
        <end position="432"/>
    </location>
</feature>
<dbReference type="AlphaFoldDB" id="A0A1V9YTX0"/>
<feature type="region of interest" description="Disordered" evidence="4">
    <location>
        <begin position="1"/>
        <end position="35"/>
    </location>
</feature>
<dbReference type="SUPFAM" id="SSF51045">
    <property type="entry name" value="WW domain"/>
    <property type="match status" value="1"/>
</dbReference>
<dbReference type="InterPro" id="IPR036770">
    <property type="entry name" value="Ankyrin_rpt-contain_sf"/>
</dbReference>
<name>A0A1V9YTX0_9STRA</name>
<dbReference type="InterPro" id="IPR001202">
    <property type="entry name" value="WW_dom"/>
</dbReference>
<organism evidence="6 7">
    <name type="scientific">Thraustotheca clavata</name>
    <dbReference type="NCBI Taxonomy" id="74557"/>
    <lineage>
        <taxon>Eukaryota</taxon>
        <taxon>Sar</taxon>
        <taxon>Stramenopiles</taxon>
        <taxon>Oomycota</taxon>
        <taxon>Saprolegniomycetes</taxon>
        <taxon>Saprolegniales</taxon>
        <taxon>Achlyaceae</taxon>
        <taxon>Thraustotheca</taxon>
    </lineage>
</organism>
<dbReference type="GO" id="GO:0004842">
    <property type="term" value="F:ubiquitin-protein transferase activity"/>
    <property type="evidence" value="ECO:0007669"/>
    <property type="project" value="TreeGrafter"/>
</dbReference>
<dbReference type="SUPFAM" id="SSF48403">
    <property type="entry name" value="Ankyrin repeat"/>
    <property type="match status" value="1"/>
</dbReference>
<evidence type="ECO:0000256" key="1">
    <source>
        <dbReference type="ARBA" id="ARBA00022737"/>
    </source>
</evidence>
<evidence type="ECO:0000259" key="5">
    <source>
        <dbReference type="PROSITE" id="PS50020"/>
    </source>
</evidence>
<comment type="caution">
    <text evidence="6">The sequence shown here is derived from an EMBL/GenBank/DDBJ whole genome shotgun (WGS) entry which is preliminary data.</text>
</comment>
<protein>
    <recommendedName>
        <fullName evidence="5">WW domain-containing protein</fullName>
    </recommendedName>
</protein>
<dbReference type="PROSITE" id="PS50088">
    <property type="entry name" value="ANK_REPEAT"/>
    <property type="match status" value="3"/>
</dbReference>
<evidence type="ECO:0000313" key="6">
    <source>
        <dbReference type="EMBL" id="OQR89202.1"/>
    </source>
</evidence>
<keyword evidence="1" id="KW-0677">Repeat</keyword>
<feature type="repeat" description="ANK" evidence="3">
    <location>
        <begin position="584"/>
        <end position="616"/>
    </location>
</feature>
<feature type="compositionally biased region" description="Polar residues" evidence="4">
    <location>
        <begin position="412"/>
        <end position="425"/>
    </location>
</feature>
<dbReference type="Pfam" id="PF12796">
    <property type="entry name" value="Ank_2"/>
    <property type="match status" value="1"/>
</dbReference>
<dbReference type="InterPro" id="IPR002110">
    <property type="entry name" value="Ankyrin_rpt"/>
</dbReference>
<evidence type="ECO:0000256" key="3">
    <source>
        <dbReference type="PROSITE-ProRule" id="PRU00023"/>
    </source>
</evidence>
<dbReference type="CDD" id="cd00201">
    <property type="entry name" value="WW"/>
    <property type="match status" value="1"/>
</dbReference>
<dbReference type="PROSITE" id="PS50297">
    <property type="entry name" value="ANK_REP_REGION"/>
    <property type="match status" value="2"/>
</dbReference>
<feature type="domain" description="WW" evidence="5">
    <location>
        <begin position="30"/>
        <end position="65"/>
    </location>
</feature>